<dbReference type="EMBL" id="SFBF01000039">
    <property type="protein sequence ID" value="TRU53318.1"/>
    <property type="molecule type" value="Genomic_DNA"/>
</dbReference>
<evidence type="ECO:0000313" key="2">
    <source>
        <dbReference type="EMBL" id="TRU53318.1"/>
    </source>
</evidence>
<dbReference type="Gene3D" id="1.10.30.50">
    <property type="match status" value="1"/>
</dbReference>
<dbReference type="CDD" id="cd00085">
    <property type="entry name" value="HNHc"/>
    <property type="match status" value="1"/>
</dbReference>
<organism evidence="2 3">
    <name type="scientific">Microcystis aeruginosa Ma_QC_Ca_00000000_S207</name>
    <dbReference type="NCBI Taxonomy" id="2486251"/>
    <lineage>
        <taxon>Bacteria</taxon>
        <taxon>Bacillati</taxon>
        <taxon>Cyanobacteriota</taxon>
        <taxon>Cyanophyceae</taxon>
        <taxon>Oscillatoriophycideae</taxon>
        <taxon>Chroococcales</taxon>
        <taxon>Microcystaceae</taxon>
        <taxon>Microcystis</taxon>
    </lineage>
</organism>
<evidence type="ECO:0000259" key="1">
    <source>
        <dbReference type="Pfam" id="PF03235"/>
    </source>
</evidence>
<protein>
    <submittedName>
        <fullName evidence="2">DUF262 domain-containing protein</fullName>
    </submittedName>
</protein>
<reference evidence="2 3" key="1">
    <citation type="submission" date="2019-01" db="EMBL/GenBank/DDBJ databases">
        <title>Coherence of Microcystis species and biogeography revealed through population genomics.</title>
        <authorList>
            <person name="Perez-Carrascal O.M."/>
            <person name="Terrat Y."/>
            <person name="Giani A."/>
            <person name="Fortin N."/>
            <person name="Tromas N."/>
            <person name="Shapiro B.J."/>
        </authorList>
    </citation>
    <scope>NUCLEOTIDE SEQUENCE [LARGE SCALE GENOMIC DNA]</scope>
    <source>
        <strain evidence="2">Ma_QC_Ca_00000000_S207</strain>
    </source>
</reference>
<gene>
    <name evidence="2" type="ORF">EWV91_02085</name>
</gene>
<proteinExistence type="predicted"/>
<accession>A0A552G2V7</accession>
<name>A0A552G2V7_MICAE</name>
<sequence>MVTVNLDALIPREDFEIRASTKAIKKIESIAIRDITPDSFFFPVVRKPDFQRETNEWDQERVCQFIKSFVEGDLIPAIILWRSESGLIFVIDGSHRLSSLIAWVNDGYGDGVISKLFYNGIVPDEQLNIADRTRKLIDKKVGSYQNFKLALEKPDKVRNDIVNNARELGVLAIQLQWVEGNSEKAEDSFFKINQQSTPLDTTEIKLLRYRRNPNSIATRAIINSGTGHKYWSRFSEEKQCQVEELAKEINNILFQPPLQTPIKTLDLPLCGKLYSNETLSMILTFVNIANHVEDENPNIENDETGETTINFLKQAKKVAKRFNSNHASSLGLHPLLYCYSRSGRYRTVSFLATVYFVIKLVETKHLNDFIDIRAKFEQFLFEHNYLVPSIMSKYRSVQKSYRPIAEFWFKIVEGLKSNKEINFILEDIVKNNNFDYLKIEYRHDLPTSTSAVSQNFSQDQKSEIFILETFSKAPRCQICNGLIHCNSISIDHKKRKRDGGSANVDNGQVTHPYCNTGYKN</sequence>
<evidence type="ECO:0000313" key="3">
    <source>
        <dbReference type="Proteomes" id="UP000320293"/>
    </source>
</evidence>
<dbReference type="InterPro" id="IPR004919">
    <property type="entry name" value="GmrSD_N"/>
</dbReference>
<comment type="caution">
    <text evidence="2">The sequence shown here is derived from an EMBL/GenBank/DDBJ whole genome shotgun (WGS) entry which is preliminary data.</text>
</comment>
<dbReference type="AlphaFoldDB" id="A0A552G2V7"/>
<feature type="domain" description="GmrSD restriction endonucleases N-terminal" evidence="1">
    <location>
        <begin position="46"/>
        <end position="204"/>
    </location>
</feature>
<dbReference type="InterPro" id="IPR003615">
    <property type="entry name" value="HNH_nuc"/>
</dbReference>
<dbReference type="Proteomes" id="UP000320293">
    <property type="component" value="Unassembled WGS sequence"/>
</dbReference>
<dbReference type="Pfam" id="PF03235">
    <property type="entry name" value="GmrSD_N"/>
    <property type="match status" value="1"/>
</dbReference>